<name>C1GX56_PARBA</name>
<proteinExistence type="predicted"/>
<dbReference type="PANTHER" id="PTHR33993">
    <property type="entry name" value="GLYOXALASE-RELATED"/>
    <property type="match status" value="1"/>
</dbReference>
<dbReference type="HOGENOM" id="CLU_1461762_0_0_1"/>
<sequence length="185" mass="20582">MSKETTREFGSPCWFNIPATDINRAKSFYAAVFGWSFKAHPDDPSAKELVLFKFPDPDLNMLAGSIEHVEAAVHTKGANACQIYYMMEDQNKAIEAIIANGGVKLGEPVVEGDHGFMTQCCDSEGNHFVDDGPKIQVPNVVTRWDCVLMEELFDPNLGHRITKAPNILPSATIQAIYSLPLFHRR</sequence>
<dbReference type="InterPro" id="IPR052164">
    <property type="entry name" value="Anthracycline_SecMetBiosynth"/>
</dbReference>
<dbReference type="Pfam" id="PF22677">
    <property type="entry name" value="Ble-like_N"/>
    <property type="match status" value="1"/>
</dbReference>
<evidence type="ECO:0000313" key="2">
    <source>
        <dbReference type="EMBL" id="EEH41144.2"/>
    </source>
</evidence>
<dbReference type="KEGG" id="pbl:PAAG_03430"/>
<dbReference type="AlphaFoldDB" id="C1GX56"/>
<dbReference type="VEuPathDB" id="FungiDB:PAAG_03430"/>
<accession>C1GX56</accession>
<dbReference type="InterPro" id="IPR029068">
    <property type="entry name" value="Glyas_Bleomycin-R_OHBP_Dase"/>
</dbReference>
<evidence type="ECO:0000259" key="1">
    <source>
        <dbReference type="Pfam" id="PF22677"/>
    </source>
</evidence>
<dbReference type="GeneID" id="9098111"/>
<dbReference type="SUPFAM" id="SSF54593">
    <property type="entry name" value="Glyoxalase/Bleomycin resistance protein/Dihydroxybiphenyl dioxygenase"/>
    <property type="match status" value="1"/>
</dbReference>
<feature type="domain" description="Glyoxalase/Bleomycin resistance-like N-terminal" evidence="1">
    <location>
        <begin position="14"/>
        <end position="44"/>
    </location>
</feature>
<organism evidence="2 3">
    <name type="scientific">Paracoccidioides lutzii (strain ATCC MYA-826 / Pb01)</name>
    <name type="common">Paracoccidioides brasiliensis</name>
    <dbReference type="NCBI Taxonomy" id="502779"/>
    <lineage>
        <taxon>Eukaryota</taxon>
        <taxon>Fungi</taxon>
        <taxon>Dikarya</taxon>
        <taxon>Ascomycota</taxon>
        <taxon>Pezizomycotina</taxon>
        <taxon>Eurotiomycetes</taxon>
        <taxon>Eurotiomycetidae</taxon>
        <taxon>Onygenales</taxon>
        <taxon>Ajellomycetaceae</taxon>
        <taxon>Paracoccidioides</taxon>
    </lineage>
</organism>
<dbReference type="CDD" id="cd07247">
    <property type="entry name" value="SgaA_N_like"/>
    <property type="match status" value="1"/>
</dbReference>
<reference evidence="2 3" key="1">
    <citation type="journal article" date="2011" name="PLoS Genet.">
        <title>Comparative genomic analysis of human fungal pathogens causing paracoccidioidomycosis.</title>
        <authorList>
            <person name="Desjardins C.A."/>
            <person name="Champion M.D."/>
            <person name="Holder J.W."/>
            <person name="Muszewska A."/>
            <person name="Goldberg J."/>
            <person name="Bailao A.M."/>
            <person name="Brigido M.M."/>
            <person name="Ferreira M.E."/>
            <person name="Garcia A.M."/>
            <person name="Grynberg M."/>
            <person name="Gujja S."/>
            <person name="Heiman D.I."/>
            <person name="Henn M.R."/>
            <person name="Kodira C.D."/>
            <person name="Leon-Narvaez H."/>
            <person name="Longo L.V."/>
            <person name="Ma L.J."/>
            <person name="Malavazi I."/>
            <person name="Matsuo A.L."/>
            <person name="Morais F.V."/>
            <person name="Pereira M."/>
            <person name="Rodriguez-Brito S."/>
            <person name="Sakthikumar S."/>
            <person name="Salem-Izacc S.M."/>
            <person name="Sykes S.M."/>
            <person name="Teixeira M.M."/>
            <person name="Vallejo M.C."/>
            <person name="Walter M.E."/>
            <person name="Yandava C."/>
            <person name="Young S."/>
            <person name="Zeng Q."/>
            <person name="Zucker J."/>
            <person name="Felipe M.S."/>
            <person name="Goldman G.H."/>
            <person name="Haas B.J."/>
            <person name="McEwen J.G."/>
            <person name="Nino-Vega G."/>
            <person name="Puccia R."/>
            <person name="San-Blas G."/>
            <person name="Soares C.M."/>
            <person name="Birren B.W."/>
            <person name="Cuomo C.A."/>
        </authorList>
    </citation>
    <scope>NUCLEOTIDE SEQUENCE [LARGE SCALE GENOMIC DNA]</scope>
    <source>
        <strain evidence="3">ATCC MYA-826 / Pb01</strain>
    </source>
</reference>
<evidence type="ECO:0000313" key="3">
    <source>
        <dbReference type="Proteomes" id="UP000002059"/>
    </source>
</evidence>
<dbReference type="PANTHER" id="PTHR33993:SF14">
    <property type="entry name" value="GB|AAF24581.1"/>
    <property type="match status" value="1"/>
</dbReference>
<dbReference type="OMA" id="YRFFEDT"/>
<gene>
    <name evidence="2" type="ORF">PAAG_03430</name>
</gene>
<dbReference type="eggNOG" id="ENOG502SCQY">
    <property type="taxonomic scope" value="Eukaryota"/>
</dbReference>
<protein>
    <recommendedName>
        <fullName evidence="1">Glyoxalase/Bleomycin resistance-like N-terminal domain-containing protein</fullName>
    </recommendedName>
</protein>
<dbReference type="OrthoDB" id="447346at2759"/>
<dbReference type="STRING" id="502779.C1GX56"/>
<dbReference type="RefSeq" id="XP_015701940.1">
    <property type="nucleotide sequence ID" value="XM_015844966.1"/>
</dbReference>
<dbReference type="Gene3D" id="3.10.180.10">
    <property type="entry name" value="2,3-Dihydroxybiphenyl 1,2-Dioxygenase, domain 1"/>
    <property type="match status" value="1"/>
</dbReference>
<dbReference type="InterPro" id="IPR053863">
    <property type="entry name" value="Glyoxy/Ble-like_N"/>
</dbReference>
<dbReference type="Proteomes" id="UP000002059">
    <property type="component" value="Partially assembled WGS sequence"/>
</dbReference>
<keyword evidence="3" id="KW-1185">Reference proteome</keyword>
<dbReference type="EMBL" id="KN293998">
    <property type="protein sequence ID" value="EEH41144.2"/>
    <property type="molecule type" value="Genomic_DNA"/>
</dbReference>